<dbReference type="InterPro" id="IPR027417">
    <property type="entry name" value="P-loop_NTPase"/>
</dbReference>
<dbReference type="Gene3D" id="1.20.930.20">
    <property type="entry name" value="Adaptor protein Cbl, N-terminal domain"/>
    <property type="match status" value="1"/>
</dbReference>
<dbReference type="CDD" id="cd21037">
    <property type="entry name" value="MLKL_NTD"/>
    <property type="match status" value="1"/>
</dbReference>
<evidence type="ECO:0000259" key="2">
    <source>
        <dbReference type="PROSITE" id="PS50837"/>
    </source>
</evidence>
<evidence type="ECO:0000313" key="3">
    <source>
        <dbReference type="EMBL" id="KAK7017194.1"/>
    </source>
</evidence>
<comment type="caution">
    <text evidence="3">The sequence shown here is derived from an EMBL/GenBank/DDBJ whole genome shotgun (WGS) entry which is preliminary data.</text>
</comment>
<dbReference type="PANTHER" id="PTHR10039:SF16">
    <property type="entry name" value="GPI INOSITOL-DEACYLASE"/>
    <property type="match status" value="1"/>
</dbReference>
<evidence type="ECO:0000313" key="4">
    <source>
        <dbReference type="Proteomes" id="UP001362999"/>
    </source>
</evidence>
<dbReference type="InterPro" id="IPR036537">
    <property type="entry name" value="Adaptor_Cbl_N_dom_sf"/>
</dbReference>
<dbReference type="SUPFAM" id="SSF52540">
    <property type="entry name" value="P-loop containing nucleoside triphosphate hydrolases"/>
    <property type="match status" value="1"/>
</dbReference>
<dbReference type="InterPro" id="IPR007111">
    <property type="entry name" value="NACHT_NTPase"/>
</dbReference>
<proteinExistence type="predicted"/>
<dbReference type="InterPro" id="IPR059179">
    <property type="entry name" value="MLKL-like_MCAfunc"/>
</dbReference>
<dbReference type="PANTHER" id="PTHR10039">
    <property type="entry name" value="AMELOGENIN"/>
    <property type="match status" value="1"/>
</dbReference>
<dbReference type="Pfam" id="PF24883">
    <property type="entry name" value="NPHP3_N"/>
    <property type="match status" value="1"/>
</dbReference>
<dbReference type="Proteomes" id="UP001362999">
    <property type="component" value="Unassembled WGS sequence"/>
</dbReference>
<keyword evidence="1" id="KW-0677">Repeat</keyword>
<accession>A0AAW0AUJ6</accession>
<dbReference type="GO" id="GO:0007166">
    <property type="term" value="P:cell surface receptor signaling pathway"/>
    <property type="evidence" value="ECO:0007669"/>
    <property type="project" value="InterPro"/>
</dbReference>
<dbReference type="InterPro" id="IPR056884">
    <property type="entry name" value="NPHP3-like_N"/>
</dbReference>
<evidence type="ECO:0000256" key="1">
    <source>
        <dbReference type="ARBA" id="ARBA00022737"/>
    </source>
</evidence>
<dbReference type="Gene3D" id="3.40.50.300">
    <property type="entry name" value="P-loop containing nucleotide triphosphate hydrolases"/>
    <property type="match status" value="1"/>
</dbReference>
<protein>
    <recommendedName>
        <fullName evidence="2">NACHT domain-containing protein</fullName>
    </recommendedName>
</protein>
<organism evidence="3 4">
    <name type="scientific">Favolaschia claudopus</name>
    <dbReference type="NCBI Taxonomy" id="2862362"/>
    <lineage>
        <taxon>Eukaryota</taxon>
        <taxon>Fungi</taxon>
        <taxon>Dikarya</taxon>
        <taxon>Basidiomycota</taxon>
        <taxon>Agaricomycotina</taxon>
        <taxon>Agaricomycetes</taxon>
        <taxon>Agaricomycetidae</taxon>
        <taxon>Agaricales</taxon>
        <taxon>Marasmiineae</taxon>
        <taxon>Mycenaceae</taxon>
        <taxon>Favolaschia</taxon>
    </lineage>
</organism>
<dbReference type="PROSITE" id="PS50837">
    <property type="entry name" value="NACHT"/>
    <property type="match status" value="1"/>
</dbReference>
<dbReference type="AlphaFoldDB" id="A0AAW0AUJ6"/>
<keyword evidence="4" id="KW-1185">Reference proteome</keyword>
<feature type="domain" description="NACHT" evidence="2">
    <location>
        <begin position="222"/>
        <end position="366"/>
    </location>
</feature>
<dbReference type="EMBL" id="JAWWNJ010000048">
    <property type="protein sequence ID" value="KAK7017194.1"/>
    <property type="molecule type" value="Genomic_DNA"/>
</dbReference>
<sequence length="897" mass="102372">MKTLKGILARRTRNSAIESRSYMPDHIRKLKSGLVLLLSRVESILDGTPFKIPISVVNAVVDLAQSVSDNSDDLRALLQEVSHQLEIVNSVLPDTSTSEGKDRILKFSEFLETELNAIEALTKRSSLKRILESEEDIKTIEAVMRRIDTRLRSFHLDITISIERKVDNSSIDAALRILYGASATDGTHDSAHSYTHPPCHPNTRMEILDRLSQWSQDSSSSQILWMHGPAGTGKSAIAQSFCEELQSRNCLAGSFFFKRGHPSREDSTKLWPTIAYQLALVSQSFKGALAMRLTADPALVDKSLSIQLQKLLIEPYNRPGDSLIIVIDGLDECEDESQQQELLRSIARSLPAQPLLRILVSSRPEAHIKDVFDGPVLQFCERLDVHGSFDDVSIYLMDEFKRISETHTAMAEISAAWPSDKQIQHILNKSSGHFIYAATVIRFVADQDFDPMKRLELVTQIHPEPQDDEHSSPFAALDELYHHILTMVPYRSQLSRVLAVIMAGLIDRLNVEDIGQLLGLKPTQVLLTLRRLHSLIKIEHNHVAKRRLGADFYILVYHASFLDFLRDSTRSRNFHFSAVDRQNLAIDLLKCWAEPDIRMGYLLVSSLLFIITTRLTQEMCSLLGSFRLEYALSGVFPANTDHVLTWLKMEEAPVDLFQTWEEICFAAKFNAECIRSVPSSLTDEVADSEMHTLDYIRSITSPELIRMMHMYRLFSLPFLEHGTAIECMDGARMVFKAYGLSGKDARTAICALRNEFGDSVPWRRLFRSISYPPRIRDLHPDPSLEIVVRWCLEELPRQRNVWILPAWSCVLRSCPPSPELLQTLRNSQAYLTAYISREMIFWDYGAPSENHHWHNILQWLQTFPDPPSDMIQYVRDQLPADSVEDELWMSWKEFTGW</sequence>
<gene>
    <name evidence="3" type="ORF">R3P38DRAFT_2985922</name>
</gene>
<name>A0AAW0AUJ6_9AGAR</name>
<reference evidence="3 4" key="1">
    <citation type="journal article" date="2024" name="J Genomics">
        <title>Draft genome sequencing and assembly of Favolaschia claudopus CIRM-BRFM 2984 isolated from oak limbs.</title>
        <authorList>
            <person name="Navarro D."/>
            <person name="Drula E."/>
            <person name="Chaduli D."/>
            <person name="Cazenave R."/>
            <person name="Ahrendt S."/>
            <person name="Wang J."/>
            <person name="Lipzen A."/>
            <person name="Daum C."/>
            <person name="Barry K."/>
            <person name="Grigoriev I.V."/>
            <person name="Favel A."/>
            <person name="Rosso M.N."/>
            <person name="Martin F."/>
        </authorList>
    </citation>
    <scope>NUCLEOTIDE SEQUENCE [LARGE SCALE GENOMIC DNA]</scope>
    <source>
        <strain evidence="3 4">CIRM-BRFM 2984</strain>
    </source>
</reference>